<accession>A0A068Y0B4</accession>
<dbReference type="AlphaFoldDB" id="A0A068Y0B4"/>
<evidence type="ECO:0000313" key="1">
    <source>
        <dbReference type="EMBL" id="CDS35557.1"/>
    </source>
</evidence>
<protein>
    <submittedName>
        <fullName evidence="1">Hypothetical transcript</fullName>
    </submittedName>
</protein>
<reference evidence="1" key="2">
    <citation type="submission" date="2015-11" db="EMBL/GenBank/DDBJ databases">
        <authorList>
            <person name="Zhang Y."/>
            <person name="Guo Z."/>
        </authorList>
    </citation>
    <scope>NUCLEOTIDE SEQUENCE</scope>
</reference>
<proteinExistence type="predicted"/>
<keyword evidence="2" id="KW-1185">Reference proteome</keyword>
<dbReference type="EMBL" id="LN901759">
    <property type="protein sequence ID" value="CDS35557.1"/>
    <property type="molecule type" value="Genomic_DNA"/>
</dbReference>
<dbReference type="Proteomes" id="UP000017246">
    <property type="component" value="Unassembled WGS sequence"/>
</dbReference>
<name>A0A068Y0B4_ECHMU</name>
<sequence length="70" mass="8199">MNSSGHSRHWHLSASWTSAQLTWEDPLTLTANRVNVRGLDGHSQTHEDVRSTKRRNWRHRVRPLGNIYQV</sequence>
<organism evidence="1 2">
    <name type="scientific">Echinococcus multilocularis</name>
    <name type="common">Fox tapeworm</name>
    <dbReference type="NCBI Taxonomy" id="6211"/>
    <lineage>
        <taxon>Eukaryota</taxon>
        <taxon>Metazoa</taxon>
        <taxon>Spiralia</taxon>
        <taxon>Lophotrochozoa</taxon>
        <taxon>Platyhelminthes</taxon>
        <taxon>Cestoda</taxon>
        <taxon>Eucestoda</taxon>
        <taxon>Cyclophyllidea</taxon>
        <taxon>Taeniidae</taxon>
        <taxon>Echinococcus</taxon>
    </lineage>
</organism>
<gene>
    <name evidence="1" type="ORF">EmuJ_000312800</name>
</gene>
<evidence type="ECO:0000313" key="2">
    <source>
        <dbReference type="Proteomes" id="UP000017246"/>
    </source>
</evidence>
<reference evidence="1" key="1">
    <citation type="journal article" date="2013" name="Nature">
        <title>The genomes of four tapeworm species reveal adaptations to parasitism.</title>
        <authorList>
            <person name="Tsai I.J."/>
            <person name="Zarowiecki M."/>
            <person name="Holroyd N."/>
            <person name="Garciarrubio A."/>
            <person name="Sanchez-Flores A."/>
            <person name="Brooks K.L."/>
            <person name="Tracey A."/>
            <person name="Bobes R.J."/>
            <person name="Fragoso G."/>
            <person name="Sciutto E."/>
            <person name="Aslett M."/>
            <person name="Beasley H."/>
            <person name="Bennett H.M."/>
            <person name="Cai J."/>
            <person name="Camicia F."/>
            <person name="Clark R."/>
            <person name="Cucher M."/>
            <person name="De Silva N."/>
            <person name="Day T.A."/>
            <person name="Deplazes P."/>
            <person name="Estrada K."/>
            <person name="Fernandez C."/>
            <person name="Holland P.W."/>
            <person name="Hou J."/>
            <person name="Hu S."/>
            <person name="Huckvale T."/>
            <person name="Hung S.S."/>
            <person name="Kamenetzky L."/>
            <person name="Keane J.A."/>
            <person name="Kiss F."/>
            <person name="Koziol U."/>
            <person name="Lambert O."/>
            <person name="Liu K."/>
            <person name="Luo X."/>
            <person name="Luo Y."/>
            <person name="Macchiaroli N."/>
            <person name="Nichol S."/>
            <person name="Paps J."/>
            <person name="Parkinson J."/>
            <person name="Pouchkina-Stantcheva N."/>
            <person name="Riddiford N."/>
            <person name="Rosenzvit M."/>
            <person name="Salinas G."/>
            <person name="Wasmuth J.D."/>
            <person name="Zamanian M."/>
            <person name="Zheng Y."/>
            <person name="Cai X."/>
            <person name="Soberon X."/>
            <person name="Olson P.D."/>
            <person name="Laclette J.P."/>
            <person name="Brehm K."/>
            <person name="Berriman M."/>
            <person name="Garciarrubio A."/>
            <person name="Bobes R.J."/>
            <person name="Fragoso G."/>
            <person name="Sanchez-Flores A."/>
            <person name="Estrada K."/>
            <person name="Cevallos M.A."/>
            <person name="Morett E."/>
            <person name="Gonzalez V."/>
            <person name="Portillo T."/>
            <person name="Ochoa-Leyva A."/>
            <person name="Jose M.V."/>
            <person name="Sciutto E."/>
            <person name="Landa A."/>
            <person name="Jimenez L."/>
            <person name="Valdes V."/>
            <person name="Carrero J.C."/>
            <person name="Larralde C."/>
            <person name="Morales-Montor J."/>
            <person name="Limon-Lason J."/>
            <person name="Soberon X."/>
            <person name="Laclette J.P."/>
        </authorList>
    </citation>
    <scope>NUCLEOTIDE SEQUENCE [LARGE SCALE GENOMIC DNA]</scope>
</reference>